<dbReference type="GO" id="GO:0090090">
    <property type="term" value="P:negative regulation of canonical Wnt signaling pathway"/>
    <property type="evidence" value="ECO:0007669"/>
    <property type="project" value="TreeGrafter"/>
</dbReference>
<feature type="region of interest" description="Disordered" evidence="2">
    <location>
        <begin position="22"/>
        <end position="46"/>
    </location>
</feature>
<feature type="chain" id="PRO_5029713929" evidence="3">
    <location>
        <begin position="25"/>
        <end position="196"/>
    </location>
</feature>
<accession>A0A7J6AJW2</accession>
<evidence type="ECO:0000313" key="5">
    <source>
        <dbReference type="Proteomes" id="UP000593565"/>
    </source>
</evidence>
<dbReference type="Proteomes" id="UP000593565">
    <property type="component" value="Unassembled WGS sequence"/>
</dbReference>
<comment type="caution">
    <text evidence="4">The sequence shown here is derived from an EMBL/GenBank/DDBJ whole genome shotgun (WGS) entry which is preliminary data.</text>
</comment>
<comment type="similarity">
    <text evidence="1">Belongs to the pectinacetylesterase family. Notum subfamily.</text>
</comment>
<dbReference type="Pfam" id="PF03283">
    <property type="entry name" value="PAE"/>
    <property type="match status" value="1"/>
</dbReference>
<evidence type="ECO:0000256" key="1">
    <source>
        <dbReference type="ARBA" id="ARBA00010213"/>
    </source>
</evidence>
<dbReference type="PANTHER" id="PTHR21562">
    <property type="entry name" value="NOTUM-RELATED"/>
    <property type="match status" value="1"/>
</dbReference>
<gene>
    <name evidence="4" type="ORF">AMELA_G00134580</name>
</gene>
<evidence type="ECO:0000256" key="3">
    <source>
        <dbReference type="SAM" id="SignalP"/>
    </source>
</evidence>
<dbReference type="PANTHER" id="PTHR21562:SF7">
    <property type="entry name" value="PALMITOLEOYL-PROTEIN CARBOXYLESTERASE NOTUM"/>
    <property type="match status" value="1"/>
</dbReference>
<name>A0A7J6AJW2_AMEME</name>
<protein>
    <submittedName>
        <fullName evidence="4">Uncharacterized protein</fullName>
    </submittedName>
</protein>
<evidence type="ECO:0000313" key="4">
    <source>
        <dbReference type="EMBL" id="KAF4082956.1"/>
    </source>
</evidence>
<dbReference type="EMBL" id="JAAGNN010000011">
    <property type="protein sequence ID" value="KAF4082956.1"/>
    <property type="molecule type" value="Genomic_DNA"/>
</dbReference>
<keyword evidence="3" id="KW-0732">Signal</keyword>
<evidence type="ECO:0000256" key="2">
    <source>
        <dbReference type="SAM" id="MobiDB-lite"/>
    </source>
</evidence>
<reference evidence="4 5" key="1">
    <citation type="submission" date="2020-02" db="EMBL/GenBank/DDBJ databases">
        <title>A chromosome-scale genome assembly of the black bullhead catfish (Ameiurus melas).</title>
        <authorList>
            <person name="Wen M."/>
            <person name="Zham M."/>
            <person name="Cabau C."/>
            <person name="Klopp C."/>
            <person name="Donnadieu C."/>
            <person name="Roques C."/>
            <person name="Bouchez O."/>
            <person name="Lampietro C."/>
            <person name="Jouanno E."/>
            <person name="Herpin A."/>
            <person name="Louis A."/>
            <person name="Berthelot C."/>
            <person name="Parey E."/>
            <person name="Roest-Crollius H."/>
            <person name="Braasch I."/>
            <person name="Postlethwait J."/>
            <person name="Robinson-Rechavi M."/>
            <person name="Echchiki A."/>
            <person name="Begum T."/>
            <person name="Montfort J."/>
            <person name="Schartl M."/>
            <person name="Bobe J."/>
            <person name="Guiguen Y."/>
        </authorList>
    </citation>
    <scope>NUCLEOTIDE SEQUENCE [LARGE SCALE GENOMIC DNA]</scope>
    <source>
        <strain evidence="4">M_S1</strain>
        <tissue evidence="4">Blood</tissue>
    </source>
</reference>
<dbReference type="GO" id="GO:1990699">
    <property type="term" value="F:palmitoleyl hydrolase activity"/>
    <property type="evidence" value="ECO:0007669"/>
    <property type="project" value="TreeGrafter"/>
</dbReference>
<keyword evidence="5" id="KW-1185">Reference proteome</keyword>
<sequence>MGRRTPVMLAVLVMVLLVPESSEGRKGRGGRTQTRQSQRDRTETTESFPLDFTAVQDGNVDTFMEQVKNLAQSLYPCSAQKLEDDMKLHFLENSSVTCNDGTPAGYYMKESRGSRRWLLFLEGGWYCFNKHNCDTRYDTMRRLMSSTRWPQSRTGTGILSPQPEENPHWWNANMVFIPYCSSDVWSGASPKTDQSE</sequence>
<proteinExistence type="inferred from homology"/>
<dbReference type="InterPro" id="IPR004963">
    <property type="entry name" value="PAE/NOTUM"/>
</dbReference>
<dbReference type="AlphaFoldDB" id="A0A7J6AJW2"/>
<organism evidence="4 5">
    <name type="scientific">Ameiurus melas</name>
    <name type="common">Black bullhead</name>
    <name type="synonym">Silurus melas</name>
    <dbReference type="NCBI Taxonomy" id="219545"/>
    <lineage>
        <taxon>Eukaryota</taxon>
        <taxon>Metazoa</taxon>
        <taxon>Chordata</taxon>
        <taxon>Craniata</taxon>
        <taxon>Vertebrata</taxon>
        <taxon>Euteleostomi</taxon>
        <taxon>Actinopterygii</taxon>
        <taxon>Neopterygii</taxon>
        <taxon>Teleostei</taxon>
        <taxon>Ostariophysi</taxon>
        <taxon>Siluriformes</taxon>
        <taxon>Ictaluridae</taxon>
        <taxon>Ameiurus</taxon>
    </lineage>
</organism>
<feature type="signal peptide" evidence="3">
    <location>
        <begin position="1"/>
        <end position="24"/>
    </location>
</feature>